<organism evidence="1">
    <name type="scientific">Rhipicephalus microplus</name>
    <name type="common">Cattle tick</name>
    <name type="synonym">Boophilus microplus</name>
    <dbReference type="NCBI Taxonomy" id="6941"/>
    <lineage>
        <taxon>Eukaryota</taxon>
        <taxon>Metazoa</taxon>
        <taxon>Ecdysozoa</taxon>
        <taxon>Arthropoda</taxon>
        <taxon>Chelicerata</taxon>
        <taxon>Arachnida</taxon>
        <taxon>Acari</taxon>
        <taxon>Parasitiformes</taxon>
        <taxon>Ixodida</taxon>
        <taxon>Ixodoidea</taxon>
        <taxon>Ixodidae</taxon>
        <taxon>Rhipicephalinae</taxon>
        <taxon>Rhipicephalus</taxon>
        <taxon>Boophilus</taxon>
    </lineage>
</organism>
<proteinExistence type="predicted"/>
<reference evidence="1" key="1">
    <citation type="submission" date="2019-09" db="EMBL/GenBank/DDBJ databases">
        <title>Organ-specific transcriptomic study of the physiology of the cattle tick, Rhipicephalus microplus.</title>
        <authorList>
            <person name="Tirloni L."/>
            <person name="Braz G."/>
            <person name="Gandara A.C.P."/>
            <person name="Sabadin G.A."/>
            <person name="da Silva R.M."/>
            <person name="Guizzo M.G."/>
            <person name="Machado J.A."/>
            <person name="Costa E.P."/>
            <person name="Gomes H.F."/>
            <person name="Moraes J."/>
            <person name="Mota M.B.S."/>
            <person name="Mesquita R.D."/>
            <person name="Alvarenga P.H."/>
            <person name="Alves F."/>
            <person name="Seixas A."/>
            <person name="da Fonseca R.N."/>
            <person name="Fogaca A."/>
            <person name="Logullo C."/>
            <person name="Tanaka A."/>
            <person name="Daffre S."/>
            <person name="Termignoni C."/>
            <person name="Vaz I.S.Jr."/>
            <person name="Oliveira P.L."/>
            <person name="Ribeiro J.M."/>
        </authorList>
    </citation>
    <scope>NUCLEOTIDE SEQUENCE</scope>
    <source>
        <strain evidence="1">Porto Alegre</strain>
    </source>
</reference>
<sequence length="196" mass="22218">MLSYLSTSRAHTVYQEDSSCDFRGLRLREELFRVLVKLPEVPAFGQEELSPYFPGLEIAGFTVKGLDELTLYGPLVHYCINGTRMLQADFFNEGNIVFTLPWKACSGHEGHFKVRATLFRFTAQFDVLESPDGSVKLLLASRIVPVTTQCVRAYVEGAGPDVRDASESTLIPGLLEEVWYWQFSLEFDRRFHQASP</sequence>
<evidence type="ECO:0000313" key="1">
    <source>
        <dbReference type="EMBL" id="NOV39898.1"/>
    </source>
</evidence>
<dbReference type="VEuPathDB" id="VectorBase:LOC119167437"/>
<dbReference type="OrthoDB" id="6496814at2759"/>
<name>A0A6M2D3J6_RHIMP</name>
<protein>
    <submittedName>
        <fullName evidence="1">Putative metastriate one of each protein family synganglion overexpressed</fullName>
    </submittedName>
</protein>
<accession>A0A6M2D3J6</accession>
<dbReference type="AlphaFoldDB" id="A0A6M2D3J6"/>
<dbReference type="EMBL" id="GHWJ01007161">
    <property type="protein sequence ID" value="NOV39898.1"/>
    <property type="molecule type" value="Transcribed_RNA"/>
</dbReference>